<organism evidence="1 2">
    <name type="scientific">Jannaschia helgolandensis</name>
    <dbReference type="NCBI Taxonomy" id="188906"/>
    <lineage>
        <taxon>Bacteria</taxon>
        <taxon>Pseudomonadati</taxon>
        <taxon>Pseudomonadota</taxon>
        <taxon>Alphaproteobacteria</taxon>
        <taxon>Rhodobacterales</taxon>
        <taxon>Roseobacteraceae</taxon>
        <taxon>Jannaschia</taxon>
    </lineage>
</organism>
<reference evidence="1 2" key="1">
    <citation type="submission" date="2016-10" db="EMBL/GenBank/DDBJ databases">
        <authorList>
            <person name="de Groot N.N."/>
        </authorList>
    </citation>
    <scope>NUCLEOTIDE SEQUENCE [LARGE SCALE GENOMIC DNA]</scope>
    <source>
        <strain evidence="1 2">DSM 14858</strain>
    </source>
</reference>
<proteinExistence type="predicted"/>
<protein>
    <submittedName>
        <fullName evidence="1">Uncharacterized protein</fullName>
    </submittedName>
</protein>
<keyword evidence="2" id="KW-1185">Reference proteome</keyword>
<evidence type="ECO:0000313" key="1">
    <source>
        <dbReference type="EMBL" id="SEK23841.1"/>
    </source>
</evidence>
<dbReference type="AlphaFoldDB" id="A0A1H7FCM7"/>
<sequence>MLDRIGISGLVWQRLVFTLTDRIPNRPDSDSDSDPDAVAEALLALPLGTFRGQALGKTWLVTRSLFAGGASEKLVAHALDGTDYISMNLYRLESGSRLKPCEMPAARVARFVLDLVPET</sequence>
<evidence type="ECO:0000313" key="2">
    <source>
        <dbReference type="Proteomes" id="UP000199283"/>
    </source>
</evidence>
<dbReference type="STRING" id="188906.SAMN04488526_0074"/>
<dbReference type="EMBL" id="FNZQ01000001">
    <property type="protein sequence ID" value="SEK23841.1"/>
    <property type="molecule type" value="Genomic_DNA"/>
</dbReference>
<gene>
    <name evidence="1" type="ORF">SAMN04488526_0074</name>
</gene>
<dbReference type="Proteomes" id="UP000199283">
    <property type="component" value="Unassembled WGS sequence"/>
</dbReference>
<accession>A0A1H7FCM7</accession>
<dbReference type="RefSeq" id="WP_342707720.1">
    <property type="nucleotide sequence ID" value="NZ_FNZQ01000001.1"/>
</dbReference>
<name>A0A1H7FCM7_9RHOB</name>